<evidence type="ECO:0000313" key="2">
    <source>
        <dbReference type="EMBL" id="GCE00759.1"/>
    </source>
</evidence>
<accession>A0A401Z1K8</accession>
<dbReference type="PANTHER" id="PTHR43798">
    <property type="entry name" value="MONOACYLGLYCEROL LIPASE"/>
    <property type="match status" value="1"/>
</dbReference>
<sequence length="321" mass="34271">MVTGQRGAAGVDEQAYVPEGGVARFHLEGPGGRLALVDAGPTDAAKAPLVLVHGWGADTHDWDAVVARFAPERRVLAVDLRGHGGSAPNDDHRPHASAADVAFVLGERAVAGPVILVGHSLGAVVASILAVERPVPIAGLMVIDPAYGRPAGHHLRVEPWVRRLRAGDAAFGAELVAGSVDAERHPRLREYLFRRALRTPVRTIWRTLADLHLSEGALSTEPAGSRYLVERACPVLALNRDRERARWEAGVLAASANRGPVRSRSLVWPDSGHFPHLEHPDRFHTLLERWVGLLAGAPADTFGFEEDVVDPVSADGGTADA</sequence>
<dbReference type="PANTHER" id="PTHR43798:SF33">
    <property type="entry name" value="HYDROLASE, PUTATIVE (AFU_ORTHOLOGUE AFUA_2G14860)-RELATED"/>
    <property type="match status" value="1"/>
</dbReference>
<keyword evidence="3" id="KW-1185">Reference proteome</keyword>
<dbReference type="Gene3D" id="3.40.50.1820">
    <property type="entry name" value="alpha/beta hydrolase"/>
    <property type="match status" value="1"/>
</dbReference>
<gene>
    <name evidence="2" type="ORF">EHYA_08485</name>
</gene>
<evidence type="ECO:0000259" key="1">
    <source>
        <dbReference type="Pfam" id="PF12697"/>
    </source>
</evidence>
<name>A0A401Z1K8_9ACTN</name>
<dbReference type="InterPro" id="IPR029058">
    <property type="entry name" value="AB_hydrolase_fold"/>
</dbReference>
<dbReference type="Proteomes" id="UP000286931">
    <property type="component" value="Unassembled WGS sequence"/>
</dbReference>
<evidence type="ECO:0000313" key="3">
    <source>
        <dbReference type="Proteomes" id="UP000286931"/>
    </source>
</evidence>
<comment type="caution">
    <text evidence="2">The sequence shown here is derived from an EMBL/GenBank/DDBJ whole genome shotgun (WGS) entry which is preliminary data.</text>
</comment>
<reference evidence="2 3" key="1">
    <citation type="submission" date="2018-12" db="EMBL/GenBank/DDBJ databases">
        <title>Draft genome sequence of Embleya hyalina NBRC 13850T.</title>
        <authorList>
            <person name="Komaki H."/>
            <person name="Hosoyama A."/>
            <person name="Kimura A."/>
            <person name="Ichikawa N."/>
            <person name="Tamura T."/>
        </authorList>
    </citation>
    <scope>NUCLEOTIDE SEQUENCE [LARGE SCALE GENOMIC DNA]</scope>
    <source>
        <strain evidence="2 3">NBRC 13850</strain>
    </source>
</reference>
<proteinExistence type="predicted"/>
<dbReference type="SUPFAM" id="SSF53474">
    <property type="entry name" value="alpha/beta-Hydrolases"/>
    <property type="match status" value="1"/>
</dbReference>
<dbReference type="InterPro" id="IPR050266">
    <property type="entry name" value="AB_hydrolase_sf"/>
</dbReference>
<dbReference type="InterPro" id="IPR000073">
    <property type="entry name" value="AB_hydrolase_1"/>
</dbReference>
<dbReference type="EMBL" id="BIFH01000042">
    <property type="protein sequence ID" value="GCE00759.1"/>
    <property type="molecule type" value="Genomic_DNA"/>
</dbReference>
<protein>
    <submittedName>
        <fullName evidence="2">Alpha/beta hydrolase</fullName>
    </submittedName>
</protein>
<organism evidence="2 3">
    <name type="scientific">Embleya hyalina</name>
    <dbReference type="NCBI Taxonomy" id="516124"/>
    <lineage>
        <taxon>Bacteria</taxon>
        <taxon>Bacillati</taxon>
        <taxon>Actinomycetota</taxon>
        <taxon>Actinomycetes</taxon>
        <taxon>Kitasatosporales</taxon>
        <taxon>Streptomycetaceae</taxon>
        <taxon>Embleya</taxon>
    </lineage>
</organism>
<dbReference type="GO" id="GO:0016787">
    <property type="term" value="F:hydrolase activity"/>
    <property type="evidence" value="ECO:0007669"/>
    <property type="project" value="UniProtKB-KW"/>
</dbReference>
<dbReference type="GO" id="GO:0016020">
    <property type="term" value="C:membrane"/>
    <property type="evidence" value="ECO:0007669"/>
    <property type="project" value="TreeGrafter"/>
</dbReference>
<keyword evidence="2" id="KW-0378">Hydrolase</keyword>
<feature type="domain" description="AB hydrolase-1" evidence="1">
    <location>
        <begin position="49"/>
        <end position="283"/>
    </location>
</feature>
<dbReference type="Pfam" id="PF12697">
    <property type="entry name" value="Abhydrolase_6"/>
    <property type="match status" value="1"/>
</dbReference>
<dbReference type="AlphaFoldDB" id="A0A401Z1K8"/>